<reference evidence="2 3" key="1">
    <citation type="submission" date="2020-08" db="EMBL/GenBank/DDBJ databases">
        <title>The isolate Caproiciproducens sp. 7D4C2 produces n-caproate at mildly acidic conditions from hexoses: genome and rBOX comparison with related strains and chain-elongating bacteria.</title>
        <authorList>
            <person name="Esquivel-Elizondo S."/>
            <person name="Bagci C."/>
            <person name="Temovska M."/>
            <person name="Jeon B.S."/>
            <person name="Bessarab I."/>
            <person name="Williams R.B.H."/>
            <person name="Huson D.H."/>
            <person name="Angenent L.T."/>
        </authorList>
    </citation>
    <scope>NUCLEOTIDE SEQUENCE [LARGE SCALE GENOMIC DNA]</scope>
    <source>
        <strain evidence="2 3">7D4C2</strain>
    </source>
</reference>
<proteinExistence type="predicted"/>
<keyword evidence="1" id="KW-0175">Coiled coil</keyword>
<dbReference type="Proteomes" id="UP000515909">
    <property type="component" value="Chromosome"/>
</dbReference>
<feature type="coiled-coil region" evidence="1">
    <location>
        <begin position="159"/>
        <end position="186"/>
    </location>
</feature>
<accession>A0A7G8T8L3</accession>
<name>A0A7G8T8L3_9FIRM</name>
<organism evidence="2 3">
    <name type="scientific">Caproicibacter fermentans</name>
    <dbReference type="NCBI Taxonomy" id="2576756"/>
    <lineage>
        <taxon>Bacteria</taxon>
        <taxon>Bacillati</taxon>
        <taxon>Bacillota</taxon>
        <taxon>Clostridia</taxon>
        <taxon>Eubacteriales</taxon>
        <taxon>Acutalibacteraceae</taxon>
        <taxon>Caproicibacter</taxon>
    </lineage>
</organism>
<dbReference type="AlphaFoldDB" id="A0A7G8T8L3"/>
<protein>
    <recommendedName>
        <fullName evidence="4">Rad50/SbcC-type AAA domain-containing protein</fullName>
    </recommendedName>
</protein>
<dbReference type="KEGG" id="cfem:HCR03_14745"/>
<dbReference type="InterPro" id="IPR027417">
    <property type="entry name" value="P-loop_NTPase"/>
</dbReference>
<sequence>MIFKSITITEGQKSKTYTFSENANLIHSNDNTVGKTTLLRLMLYSLGYPIPNTKNIKFEKCSTQTILEEKSITYHIKRENEYLIVNEGTKSDYYILPAELNQFHSLLFGTQDNDILNNLLGTFYMDQEKGWTLLNRGKVIGSIGFNIEQLILGLSGRDYEKLQAELQLLERDIKKYQQMKDVAQYQQEVYEEKGDIIHDTYDESLQRDLAVCSFDVKSLRRELTQVTNTLSDNISIGKFIEKMSLRVKAPDGTEIPVNKDTIVGLIDNTDFLLSRKKLLVAQISKLDQQITKLRNLIYYQSQQPTSETLIEAFDKNLSQISIDAVAVDNILNELNTRQSEVKRALTELAKNNNSILEDMYDIIETYGIELGLTKYMSSGIGFVFTHNLKELSGATLMKMVFAFKMSYIKAVDSVLNVKLPIILDSPSGKEMDKDNIQKLMNILDRDFSDHQIIIASIYDYSLKNLNRIEMGRRVVC</sequence>
<dbReference type="SUPFAM" id="SSF52540">
    <property type="entry name" value="P-loop containing nucleoside triphosphate hydrolases"/>
    <property type="match status" value="1"/>
</dbReference>
<evidence type="ECO:0008006" key="4">
    <source>
        <dbReference type="Google" id="ProtNLM"/>
    </source>
</evidence>
<gene>
    <name evidence="2" type="ORF">HCR03_14745</name>
</gene>
<evidence type="ECO:0000256" key="1">
    <source>
        <dbReference type="SAM" id="Coils"/>
    </source>
</evidence>
<dbReference type="EMBL" id="CP060286">
    <property type="protein sequence ID" value="QNK39954.1"/>
    <property type="molecule type" value="Genomic_DNA"/>
</dbReference>
<evidence type="ECO:0000313" key="3">
    <source>
        <dbReference type="Proteomes" id="UP000515909"/>
    </source>
</evidence>
<evidence type="ECO:0000313" key="2">
    <source>
        <dbReference type="EMBL" id="QNK39954.1"/>
    </source>
</evidence>
<dbReference type="Gene3D" id="3.40.50.300">
    <property type="entry name" value="P-loop containing nucleotide triphosphate hydrolases"/>
    <property type="match status" value="1"/>
</dbReference>
<dbReference type="RefSeq" id="WP_187035060.1">
    <property type="nucleotide sequence ID" value="NZ_CP060286.1"/>
</dbReference>